<dbReference type="Proteomes" id="UP000198948">
    <property type="component" value="Unassembled WGS sequence"/>
</dbReference>
<keyword evidence="2" id="KW-0238">DNA-binding</keyword>
<dbReference type="InterPro" id="IPR010499">
    <property type="entry name" value="AraC_E-bd"/>
</dbReference>
<dbReference type="InterPro" id="IPR018062">
    <property type="entry name" value="HTH_AraC-typ_CS"/>
</dbReference>
<evidence type="ECO:0000313" key="5">
    <source>
        <dbReference type="EMBL" id="SER63869.1"/>
    </source>
</evidence>
<dbReference type="GO" id="GO:0003700">
    <property type="term" value="F:DNA-binding transcription factor activity"/>
    <property type="evidence" value="ECO:0007669"/>
    <property type="project" value="InterPro"/>
</dbReference>
<dbReference type="PANTHER" id="PTHR40055">
    <property type="entry name" value="TRANSCRIPTIONAL REGULATOR YGIV-RELATED"/>
    <property type="match status" value="1"/>
</dbReference>
<dbReference type="GO" id="GO:0043565">
    <property type="term" value="F:sequence-specific DNA binding"/>
    <property type="evidence" value="ECO:0007669"/>
    <property type="project" value="InterPro"/>
</dbReference>
<sequence>MTISQSKKEYLRRIYQVQDHIEAHLSETLDLEELAAVAGFSKFHFHRIFKALIGESLFQYVTRLKLEHAANMLMHRPDMTITEIGHYLGFTDSAIFSRAFKNYYQQSPTAYRNQKSKKCKADTKKSIYNRGVPKQTDKKPPQSPLGKVSIVSLAEMQVAYVRYIGTYEQLSQVYPSLIHQLFQQAQAQQLLIEGETKLLCMYHDHHDFTEDYQLRSSLCITLPNDAVLQTDSDLGKMVISGGKYAVGHFELFPYEYRQAWDYLYGEWLPNSGYQPSDTAPFEMYLNDPSTHPENKHLVAIYFPIAAL</sequence>
<dbReference type="PROSITE" id="PS01124">
    <property type="entry name" value="HTH_ARAC_FAMILY_2"/>
    <property type="match status" value="1"/>
</dbReference>
<evidence type="ECO:0000256" key="2">
    <source>
        <dbReference type="ARBA" id="ARBA00023125"/>
    </source>
</evidence>
<keyword evidence="1" id="KW-0805">Transcription regulation</keyword>
<dbReference type="EMBL" id="FOHA01000002">
    <property type="protein sequence ID" value="SER63869.1"/>
    <property type="molecule type" value="Genomic_DNA"/>
</dbReference>
<evidence type="ECO:0000259" key="4">
    <source>
        <dbReference type="PROSITE" id="PS01124"/>
    </source>
</evidence>
<feature type="domain" description="HTH araC/xylS-type" evidence="4">
    <location>
        <begin position="15"/>
        <end position="114"/>
    </location>
</feature>
<dbReference type="STRING" id="142588.SAMN04488559_102281"/>
<dbReference type="SMART" id="SM00871">
    <property type="entry name" value="AraC_E_bind"/>
    <property type="match status" value="1"/>
</dbReference>
<proteinExistence type="predicted"/>
<dbReference type="InterPro" id="IPR011256">
    <property type="entry name" value="Reg_factor_effector_dom_sf"/>
</dbReference>
<accession>A0A1H9QVL0</accession>
<dbReference type="InterPro" id="IPR009057">
    <property type="entry name" value="Homeodomain-like_sf"/>
</dbReference>
<dbReference type="InterPro" id="IPR020449">
    <property type="entry name" value="Tscrpt_reg_AraC-type_HTH"/>
</dbReference>
<dbReference type="PRINTS" id="PR00032">
    <property type="entry name" value="HTHARAC"/>
</dbReference>
<dbReference type="SUPFAM" id="SSF55136">
    <property type="entry name" value="Probable bacterial effector-binding domain"/>
    <property type="match status" value="1"/>
</dbReference>
<dbReference type="PANTHER" id="PTHR40055:SF1">
    <property type="entry name" value="TRANSCRIPTIONAL REGULATOR YGIV-RELATED"/>
    <property type="match status" value="1"/>
</dbReference>
<evidence type="ECO:0000313" key="6">
    <source>
        <dbReference type="Proteomes" id="UP000198948"/>
    </source>
</evidence>
<dbReference type="Pfam" id="PF12833">
    <property type="entry name" value="HTH_18"/>
    <property type="match status" value="1"/>
</dbReference>
<dbReference type="SMART" id="SM00342">
    <property type="entry name" value="HTH_ARAC"/>
    <property type="match status" value="1"/>
</dbReference>
<evidence type="ECO:0000256" key="1">
    <source>
        <dbReference type="ARBA" id="ARBA00023015"/>
    </source>
</evidence>
<dbReference type="Gene3D" id="1.10.10.60">
    <property type="entry name" value="Homeodomain-like"/>
    <property type="match status" value="2"/>
</dbReference>
<reference evidence="5 6" key="1">
    <citation type="submission" date="2016-10" db="EMBL/GenBank/DDBJ databases">
        <authorList>
            <person name="de Groot N.N."/>
        </authorList>
    </citation>
    <scope>NUCLEOTIDE SEQUENCE [LARGE SCALE GENOMIC DNA]</scope>
    <source>
        <strain evidence="5 6">DSM 13760</strain>
    </source>
</reference>
<dbReference type="OrthoDB" id="9801123at2"/>
<dbReference type="InterPro" id="IPR050908">
    <property type="entry name" value="SmbC-like"/>
</dbReference>
<dbReference type="PROSITE" id="PS00041">
    <property type="entry name" value="HTH_ARAC_FAMILY_1"/>
    <property type="match status" value="1"/>
</dbReference>
<keyword evidence="3" id="KW-0804">Transcription</keyword>
<dbReference type="RefSeq" id="WP_092650239.1">
    <property type="nucleotide sequence ID" value="NZ_FOHA01000002.1"/>
</dbReference>
<dbReference type="Pfam" id="PF06445">
    <property type="entry name" value="GyrI-like"/>
    <property type="match status" value="1"/>
</dbReference>
<keyword evidence="6" id="KW-1185">Reference proteome</keyword>
<dbReference type="SUPFAM" id="SSF46689">
    <property type="entry name" value="Homeodomain-like"/>
    <property type="match status" value="2"/>
</dbReference>
<dbReference type="InterPro" id="IPR018060">
    <property type="entry name" value="HTH_AraC"/>
</dbReference>
<dbReference type="InterPro" id="IPR029442">
    <property type="entry name" value="GyrI-like"/>
</dbReference>
<dbReference type="Gene3D" id="3.20.80.10">
    <property type="entry name" value="Regulatory factor, effector binding domain"/>
    <property type="match status" value="1"/>
</dbReference>
<organism evidence="5 6">
    <name type="scientific">Isobaculum melis</name>
    <dbReference type="NCBI Taxonomy" id="142588"/>
    <lineage>
        <taxon>Bacteria</taxon>
        <taxon>Bacillati</taxon>
        <taxon>Bacillota</taxon>
        <taxon>Bacilli</taxon>
        <taxon>Lactobacillales</taxon>
        <taxon>Carnobacteriaceae</taxon>
        <taxon>Isobaculum</taxon>
    </lineage>
</organism>
<name>A0A1H9QVL0_9LACT</name>
<gene>
    <name evidence="5" type="ORF">SAMN04488559_102281</name>
</gene>
<dbReference type="AlphaFoldDB" id="A0A1H9QVL0"/>
<evidence type="ECO:0000256" key="3">
    <source>
        <dbReference type="ARBA" id="ARBA00023163"/>
    </source>
</evidence>
<protein>
    <submittedName>
        <fullName evidence="5">Transcriptional regulator, AraC family</fullName>
    </submittedName>
</protein>